<dbReference type="EMBL" id="VJNC01000005">
    <property type="protein sequence ID" value="TSE22643.1"/>
    <property type="molecule type" value="Genomic_DNA"/>
</dbReference>
<dbReference type="Pfam" id="PF01850">
    <property type="entry name" value="PIN"/>
    <property type="match status" value="1"/>
</dbReference>
<evidence type="ECO:0000313" key="4">
    <source>
        <dbReference type="EMBL" id="TSE22643.1"/>
    </source>
</evidence>
<keyword evidence="6" id="KW-1185">Reference proteome</keyword>
<reference evidence="3 5" key="1">
    <citation type="submission" date="2019-03" db="EMBL/GenBank/DDBJ databases">
        <title>Genomic Encyclopedia of Type Strains, Phase IV (KMG-IV): sequencing the most valuable type-strain genomes for metagenomic binning, comparative biology and taxonomic classification.</title>
        <authorList>
            <person name="Goeker M."/>
        </authorList>
    </citation>
    <scope>NUCLEOTIDE SEQUENCE [LARGE SCALE GENOMIC DNA]</scope>
    <source>
        <strain evidence="3 5">DSM 12034</strain>
    </source>
</reference>
<dbReference type="Gene3D" id="3.40.50.1010">
    <property type="entry name" value="5'-nuclease"/>
    <property type="match status" value="1"/>
</dbReference>
<sequence length="123" mass="13212">MLYLLSADIRKAEVAEGWVSAGGVVSVQVLNDAAAVARRKLGMPLHEIRWWLGAVRAACRVVPVTLADHDEALRLGERYALSLYDALIIAAALGAGAALLYTEGLQHGLVIDRRLSVIHPFAS</sequence>
<dbReference type="InterPro" id="IPR029060">
    <property type="entry name" value="PIN-like_dom_sf"/>
</dbReference>
<keyword evidence="1" id="KW-1133">Transmembrane helix</keyword>
<organism evidence="3 5">
    <name type="scientific">Tepidimonas ignava</name>
    <dbReference type="NCBI Taxonomy" id="114249"/>
    <lineage>
        <taxon>Bacteria</taxon>
        <taxon>Pseudomonadati</taxon>
        <taxon>Pseudomonadota</taxon>
        <taxon>Betaproteobacteria</taxon>
        <taxon>Burkholderiales</taxon>
        <taxon>Tepidimonas</taxon>
    </lineage>
</organism>
<gene>
    <name evidence="3" type="ORF">EDC36_106137</name>
    <name evidence="4" type="ORF">Tigna_01089</name>
</gene>
<name>A0A4R3LK95_9BURK</name>
<evidence type="ECO:0000256" key="1">
    <source>
        <dbReference type="SAM" id="Phobius"/>
    </source>
</evidence>
<keyword evidence="1" id="KW-0472">Membrane</keyword>
<evidence type="ECO:0000259" key="2">
    <source>
        <dbReference type="Pfam" id="PF01850"/>
    </source>
</evidence>
<dbReference type="OrthoDB" id="9792015at2"/>
<dbReference type="Proteomes" id="UP000315577">
    <property type="component" value="Unassembled WGS sequence"/>
</dbReference>
<proteinExistence type="predicted"/>
<comment type="caution">
    <text evidence="3">The sequence shown here is derived from an EMBL/GenBank/DDBJ whole genome shotgun (WGS) entry which is preliminary data.</text>
</comment>
<evidence type="ECO:0000313" key="3">
    <source>
        <dbReference type="EMBL" id="TCS98136.1"/>
    </source>
</evidence>
<feature type="transmembrane region" description="Helical" evidence="1">
    <location>
        <begin position="79"/>
        <end position="101"/>
    </location>
</feature>
<dbReference type="Proteomes" id="UP000295536">
    <property type="component" value="Unassembled WGS sequence"/>
</dbReference>
<dbReference type="EMBL" id="SMAH01000006">
    <property type="protein sequence ID" value="TCS98136.1"/>
    <property type="molecule type" value="Genomic_DNA"/>
</dbReference>
<evidence type="ECO:0000313" key="6">
    <source>
        <dbReference type="Proteomes" id="UP000315577"/>
    </source>
</evidence>
<dbReference type="InterPro" id="IPR002716">
    <property type="entry name" value="PIN_dom"/>
</dbReference>
<keyword evidence="1" id="KW-0812">Transmembrane</keyword>
<reference evidence="4 6" key="2">
    <citation type="submission" date="2019-07" db="EMBL/GenBank/DDBJ databases">
        <title>Tepidimonas ignava SPS-1037 draft genome.</title>
        <authorList>
            <person name="Da Costa M.S."/>
            <person name="Froufe H.J.C."/>
            <person name="Egas C."/>
            <person name="Albuquerque L."/>
        </authorList>
    </citation>
    <scope>NUCLEOTIDE SEQUENCE [LARGE SCALE GENOMIC DNA]</scope>
    <source>
        <strain evidence="4 6">SPS-1037</strain>
    </source>
</reference>
<protein>
    <submittedName>
        <fullName evidence="4">PIN domain protein</fullName>
    </submittedName>
    <submittedName>
        <fullName evidence="3">Putative nucleic acid-binding protein</fullName>
    </submittedName>
</protein>
<evidence type="ECO:0000313" key="5">
    <source>
        <dbReference type="Proteomes" id="UP000295536"/>
    </source>
</evidence>
<feature type="domain" description="PIN" evidence="2">
    <location>
        <begin position="2"/>
        <end position="103"/>
    </location>
</feature>
<dbReference type="SUPFAM" id="SSF88723">
    <property type="entry name" value="PIN domain-like"/>
    <property type="match status" value="1"/>
</dbReference>
<accession>A0A4R3LK95</accession>
<dbReference type="AlphaFoldDB" id="A0A4R3LK95"/>